<keyword evidence="1" id="KW-1133">Transmembrane helix</keyword>
<accession>A0A7Y0FQC9</accession>
<evidence type="ECO:0000313" key="3">
    <source>
        <dbReference type="Proteomes" id="UP000544054"/>
    </source>
</evidence>
<name>A0A7Y0FQC9_9FLAO</name>
<evidence type="ECO:0000313" key="2">
    <source>
        <dbReference type="EMBL" id="NML69072.1"/>
    </source>
</evidence>
<dbReference type="Proteomes" id="UP000544054">
    <property type="component" value="Unassembled WGS sequence"/>
</dbReference>
<evidence type="ECO:0000256" key="1">
    <source>
        <dbReference type="SAM" id="Phobius"/>
    </source>
</evidence>
<comment type="caution">
    <text evidence="2">The sequence shown here is derived from an EMBL/GenBank/DDBJ whole genome shotgun (WGS) entry which is preliminary data.</text>
</comment>
<sequence length="98" mass="11580">MNADAGFDFVDLLLACEQKEIIPNIAYNKRNNSQYTERILDNKLYREQYSIERTKAWMDSCRTILNRFETTVSSWIGFNFIAFIIIAIKKFTKAKKSR</sequence>
<reference evidence="2 3" key="1">
    <citation type="submission" date="2020-04" db="EMBL/GenBank/DDBJ databases">
        <title>Chryseobacterium sp. RP-3-3 sp. nov., isolated from Jeju soil.</title>
        <authorList>
            <person name="Dahal R.H."/>
        </authorList>
    </citation>
    <scope>NUCLEOTIDE SEQUENCE [LARGE SCALE GENOMIC DNA]</scope>
    <source>
        <strain evidence="2 3">RP-3-3</strain>
    </source>
</reference>
<dbReference type="EMBL" id="JABBGI010000004">
    <property type="protein sequence ID" value="NML69072.1"/>
    <property type="molecule type" value="Genomic_DNA"/>
</dbReference>
<keyword evidence="1" id="KW-0472">Membrane</keyword>
<keyword evidence="3" id="KW-1185">Reference proteome</keyword>
<organism evidence="2 3">
    <name type="scientific">Chryseobacterium antibioticum</name>
    <dbReference type="NCBI Taxonomy" id="2728847"/>
    <lineage>
        <taxon>Bacteria</taxon>
        <taxon>Pseudomonadati</taxon>
        <taxon>Bacteroidota</taxon>
        <taxon>Flavobacteriia</taxon>
        <taxon>Flavobacteriales</taxon>
        <taxon>Weeksellaceae</taxon>
        <taxon>Chryseobacterium group</taxon>
        <taxon>Chryseobacterium</taxon>
    </lineage>
</organism>
<dbReference type="AlphaFoldDB" id="A0A7Y0FQC9"/>
<proteinExistence type="predicted"/>
<gene>
    <name evidence="2" type="ORF">HHL23_04610</name>
</gene>
<feature type="transmembrane region" description="Helical" evidence="1">
    <location>
        <begin position="72"/>
        <end position="88"/>
    </location>
</feature>
<protein>
    <submittedName>
        <fullName evidence="2">Transposase</fullName>
    </submittedName>
</protein>
<dbReference type="RefSeq" id="WP_169233639.1">
    <property type="nucleotide sequence ID" value="NZ_JABBGI010000004.1"/>
</dbReference>
<keyword evidence="1" id="KW-0812">Transmembrane</keyword>